<proteinExistence type="predicted"/>
<protein>
    <submittedName>
        <fullName evidence="1">Class I SAM-dependent methyltransferase</fullName>
    </submittedName>
</protein>
<dbReference type="Pfam" id="PF06962">
    <property type="entry name" value="rRNA_methylase"/>
    <property type="match status" value="1"/>
</dbReference>
<sequence>MKLQPALYFSHTLLSQVIQSGDIVIDGTVGNGNDTAFLADQVGKNGHVYGFDIQALAIDNTEKRLNAAHLMQPVELFQTGHENIDQVVPIDTPIAAAIFNLGYLPGGDHQKITTADTTIPAVKACLSRLTKNGIVALVLYYGHPGGPAEKQTVIQFVEQLDQKQYTVLNYQFINQVNQPPILIAIQKR</sequence>
<dbReference type="InterPro" id="IPR010719">
    <property type="entry name" value="MnmM_MeTrfase"/>
</dbReference>
<evidence type="ECO:0000313" key="1">
    <source>
        <dbReference type="EMBL" id="MEJ6400451.1"/>
    </source>
</evidence>
<dbReference type="SUPFAM" id="SSF53335">
    <property type="entry name" value="S-adenosyl-L-methionine-dependent methyltransferases"/>
    <property type="match status" value="1"/>
</dbReference>
<dbReference type="Gene3D" id="3.40.50.150">
    <property type="entry name" value="Vaccinia Virus protein VP39"/>
    <property type="match status" value="1"/>
</dbReference>
<accession>A0ABU8SKQ4</accession>
<dbReference type="EMBL" id="JAWMWH010000001">
    <property type="protein sequence ID" value="MEJ6400451.1"/>
    <property type="molecule type" value="Genomic_DNA"/>
</dbReference>
<dbReference type="PANTHER" id="PTHR35276">
    <property type="entry name" value="S-ADENOSYL-L-METHIONINE-DEPENDENT METHYLTRANSFERASES SUPERFAMILY PROTEIN"/>
    <property type="match status" value="1"/>
</dbReference>
<dbReference type="GO" id="GO:0008168">
    <property type="term" value="F:methyltransferase activity"/>
    <property type="evidence" value="ECO:0007669"/>
    <property type="project" value="UniProtKB-KW"/>
</dbReference>
<dbReference type="GO" id="GO:0032259">
    <property type="term" value="P:methylation"/>
    <property type="evidence" value="ECO:0007669"/>
    <property type="project" value="UniProtKB-KW"/>
</dbReference>
<dbReference type="Proteomes" id="UP001370590">
    <property type="component" value="Unassembled WGS sequence"/>
</dbReference>
<keyword evidence="2" id="KW-1185">Reference proteome</keyword>
<keyword evidence="1" id="KW-0808">Transferase</keyword>
<gene>
    <name evidence="1" type="ORF">R4146_04670</name>
</gene>
<evidence type="ECO:0000313" key="2">
    <source>
        <dbReference type="Proteomes" id="UP001370590"/>
    </source>
</evidence>
<dbReference type="InterPro" id="IPR029063">
    <property type="entry name" value="SAM-dependent_MTases_sf"/>
</dbReference>
<reference evidence="1 2" key="1">
    <citation type="submission" date="2023-10" db="EMBL/GenBank/DDBJ databases">
        <title>Nicoliella lavandulae sp. nov. isolated from Lavandula angustifolia flowers.</title>
        <authorList>
            <person name="Alcantara C."/>
            <person name="Zuniga M."/>
            <person name="Landete J.M."/>
            <person name="Monedero V."/>
        </authorList>
    </citation>
    <scope>NUCLEOTIDE SEQUENCE [LARGE SCALE GENOMIC DNA]</scope>
    <source>
        <strain evidence="1 2">Es01</strain>
    </source>
</reference>
<keyword evidence="1" id="KW-0489">Methyltransferase</keyword>
<dbReference type="RefSeq" id="WP_339960260.1">
    <property type="nucleotide sequence ID" value="NZ_JAWMWH010000001.1"/>
</dbReference>
<name>A0ABU8SKQ4_9LACO</name>
<dbReference type="PANTHER" id="PTHR35276:SF1">
    <property type="entry name" value="TRNA (MNM(5)S(2)U34)-METHYLTRANSFERASE, CHLOROPLASTIC"/>
    <property type="match status" value="1"/>
</dbReference>
<comment type="caution">
    <text evidence="1">The sequence shown here is derived from an EMBL/GenBank/DDBJ whole genome shotgun (WGS) entry which is preliminary data.</text>
</comment>
<organism evidence="1 2">
    <name type="scientific">Nicoliella lavandulae</name>
    <dbReference type="NCBI Taxonomy" id="3082954"/>
    <lineage>
        <taxon>Bacteria</taxon>
        <taxon>Bacillati</taxon>
        <taxon>Bacillota</taxon>
        <taxon>Bacilli</taxon>
        <taxon>Lactobacillales</taxon>
        <taxon>Lactobacillaceae</taxon>
        <taxon>Nicoliella</taxon>
    </lineage>
</organism>